<dbReference type="Gene3D" id="2.60.120.10">
    <property type="entry name" value="Jelly Rolls"/>
    <property type="match status" value="1"/>
</dbReference>
<dbReference type="InterPro" id="IPR013096">
    <property type="entry name" value="Cupin_2"/>
</dbReference>
<sequence>MQEDIIIQISNKIKEKRKAKGITVQELANKADVSKGLISQIENNRTVPSLLVLVNIIRALNLDMNEFFNDINQHKQAAKVVIKKKDEYQAFEKENAKGFLYKRVLTRNIKGGPTDIVLLELKAGAKRAQIVKTDAYEYKYVIKGTVEYLINNEKYILESGDSIFFDGRLGHKPSNIGEDDALLLVVYFFQDGEK</sequence>
<dbReference type="Gene3D" id="1.10.260.40">
    <property type="entry name" value="lambda repressor-like DNA-binding domains"/>
    <property type="match status" value="1"/>
</dbReference>
<accession>A0A3N4MLS1</accession>
<evidence type="ECO:0000259" key="2">
    <source>
        <dbReference type="PROSITE" id="PS50943"/>
    </source>
</evidence>
<dbReference type="PANTHER" id="PTHR46797">
    <property type="entry name" value="HTH-TYPE TRANSCRIPTIONAL REGULATOR"/>
    <property type="match status" value="1"/>
</dbReference>
<name>A0A3N4MLS1_9BACT</name>
<dbReference type="CDD" id="cd00093">
    <property type="entry name" value="HTH_XRE"/>
    <property type="match status" value="1"/>
</dbReference>
<dbReference type="SUPFAM" id="SSF47413">
    <property type="entry name" value="lambda repressor-like DNA-binding domains"/>
    <property type="match status" value="1"/>
</dbReference>
<dbReference type="SUPFAM" id="SSF51182">
    <property type="entry name" value="RmlC-like cupins"/>
    <property type="match status" value="1"/>
</dbReference>
<dbReference type="InterPro" id="IPR010982">
    <property type="entry name" value="Lambda_DNA-bd_dom_sf"/>
</dbReference>
<evidence type="ECO:0000313" key="3">
    <source>
        <dbReference type="EMBL" id="RPD40539.1"/>
    </source>
</evidence>
<dbReference type="InterPro" id="IPR014710">
    <property type="entry name" value="RmlC-like_jellyroll"/>
</dbReference>
<dbReference type="RefSeq" id="WP_120517144.1">
    <property type="nucleotide sequence ID" value="NZ_QXZY01000008.1"/>
</dbReference>
<keyword evidence="1" id="KW-0238">DNA-binding</keyword>
<reference evidence="4" key="1">
    <citation type="submission" date="2018-11" db="EMBL/GenBank/DDBJ databases">
        <title>Chitinophaga lutea sp.nov., isolate from arsenic contaminated soil.</title>
        <authorList>
            <person name="Zong Y."/>
        </authorList>
    </citation>
    <scope>NUCLEOTIDE SEQUENCE [LARGE SCALE GENOMIC DNA]</scope>
    <source>
        <strain evidence="4">YLT18</strain>
    </source>
</reference>
<dbReference type="OrthoDB" id="9805356at2"/>
<dbReference type="GO" id="GO:0005829">
    <property type="term" value="C:cytosol"/>
    <property type="evidence" value="ECO:0007669"/>
    <property type="project" value="TreeGrafter"/>
</dbReference>
<dbReference type="PANTHER" id="PTHR46797:SF1">
    <property type="entry name" value="METHYLPHOSPHONATE SYNTHASE"/>
    <property type="match status" value="1"/>
</dbReference>
<dbReference type="Pfam" id="PF07883">
    <property type="entry name" value="Cupin_2"/>
    <property type="match status" value="1"/>
</dbReference>
<organism evidence="3 4">
    <name type="scientific">Chitinophaga barathri</name>
    <dbReference type="NCBI Taxonomy" id="1647451"/>
    <lineage>
        <taxon>Bacteria</taxon>
        <taxon>Pseudomonadati</taxon>
        <taxon>Bacteroidota</taxon>
        <taxon>Chitinophagia</taxon>
        <taxon>Chitinophagales</taxon>
        <taxon>Chitinophagaceae</taxon>
        <taxon>Chitinophaga</taxon>
    </lineage>
</organism>
<dbReference type="InterPro" id="IPR050807">
    <property type="entry name" value="TransReg_Diox_bact_type"/>
</dbReference>
<dbReference type="EMBL" id="RMBX01000007">
    <property type="protein sequence ID" value="RPD40539.1"/>
    <property type="molecule type" value="Genomic_DNA"/>
</dbReference>
<proteinExistence type="predicted"/>
<protein>
    <submittedName>
        <fullName evidence="3">XRE family transcriptional regulator</fullName>
    </submittedName>
</protein>
<comment type="caution">
    <text evidence="3">The sequence shown here is derived from an EMBL/GenBank/DDBJ whole genome shotgun (WGS) entry which is preliminary data.</text>
</comment>
<evidence type="ECO:0000256" key="1">
    <source>
        <dbReference type="ARBA" id="ARBA00023125"/>
    </source>
</evidence>
<dbReference type="GO" id="GO:0003700">
    <property type="term" value="F:DNA-binding transcription factor activity"/>
    <property type="evidence" value="ECO:0007669"/>
    <property type="project" value="TreeGrafter"/>
</dbReference>
<dbReference type="AlphaFoldDB" id="A0A3N4MLS1"/>
<feature type="domain" description="HTH cro/C1-type" evidence="2">
    <location>
        <begin position="13"/>
        <end position="67"/>
    </location>
</feature>
<dbReference type="Pfam" id="PF01381">
    <property type="entry name" value="HTH_3"/>
    <property type="match status" value="1"/>
</dbReference>
<dbReference type="InterPro" id="IPR011051">
    <property type="entry name" value="RmlC_Cupin_sf"/>
</dbReference>
<dbReference type="GO" id="GO:0003677">
    <property type="term" value="F:DNA binding"/>
    <property type="evidence" value="ECO:0007669"/>
    <property type="project" value="UniProtKB-KW"/>
</dbReference>
<dbReference type="PROSITE" id="PS50943">
    <property type="entry name" value="HTH_CROC1"/>
    <property type="match status" value="1"/>
</dbReference>
<dbReference type="CDD" id="cd02209">
    <property type="entry name" value="cupin_XRE_C"/>
    <property type="match status" value="1"/>
</dbReference>
<dbReference type="Proteomes" id="UP000279089">
    <property type="component" value="Unassembled WGS sequence"/>
</dbReference>
<dbReference type="InterPro" id="IPR001387">
    <property type="entry name" value="Cro/C1-type_HTH"/>
</dbReference>
<evidence type="ECO:0000313" key="4">
    <source>
        <dbReference type="Proteomes" id="UP000279089"/>
    </source>
</evidence>
<gene>
    <name evidence="3" type="ORF">EG028_14640</name>
</gene>
<dbReference type="SMART" id="SM00530">
    <property type="entry name" value="HTH_XRE"/>
    <property type="match status" value="1"/>
</dbReference>
<keyword evidence="4" id="KW-1185">Reference proteome</keyword>